<comment type="caution">
    <text evidence="2">The sequence shown here is derived from an EMBL/GenBank/DDBJ whole genome shotgun (WGS) entry which is preliminary data.</text>
</comment>
<gene>
    <name evidence="2" type="ORF">E6H05_04785</name>
</gene>
<organism evidence="2 3">
    <name type="scientific">Candidatus Segetimicrobium genomatis</name>
    <dbReference type="NCBI Taxonomy" id="2569760"/>
    <lineage>
        <taxon>Bacteria</taxon>
        <taxon>Bacillati</taxon>
        <taxon>Candidatus Sysuimicrobiota</taxon>
        <taxon>Candidatus Sysuimicrobiia</taxon>
        <taxon>Candidatus Sysuimicrobiales</taxon>
        <taxon>Candidatus Segetimicrobiaceae</taxon>
        <taxon>Candidatus Segetimicrobium</taxon>
    </lineage>
</organism>
<feature type="transmembrane region" description="Helical" evidence="1">
    <location>
        <begin position="133"/>
        <end position="159"/>
    </location>
</feature>
<evidence type="ECO:0000313" key="2">
    <source>
        <dbReference type="EMBL" id="TMI76041.1"/>
    </source>
</evidence>
<dbReference type="AlphaFoldDB" id="A0A537IXK6"/>
<keyword evidence="1" id="KW-1133">Transmembrane helix</keyword>
<feature type="transmembrane region" description="Helical" evidence="1">
    <location>
        <begin position="55"/>
        <end position="79"/>
    </location>
</feature>
<dbReference type="EMBL" id="VBAP01000031">
    <property type="protein sequence ID" value="TMI76041.1"/>
    <property type="molecule type" value="Genomic_DNA"/>
</dbReference>
<feature type="transmembrane region" description="Helical" evidence="1">
    <location>
        <begin position="91"/>
        <end position="113"/>
    </location>
</feature>
<keyword evidence="1" id="KW-0472">Membrane</keyword>
<protein>
    <recommendedName>
        <fullName evidence="4">DUF4386 family protein</fullName>
    </recommendedName>
</protein>
<evidence type="ECO:0000313" key="3">
    <source>
        <dbReference type="Proteomes" id="UP000318834"/>
    </source>
</evidence>
<keyword evidence="1" id="KW-0812">Transmembrane</keyword>
<evidence type="ECO:0000256" key="1">
    <source>
        <dbReference type="SAM" id="Phobius"/>
    </source>
</evidence>
<dbReference type="Proteomes" id="UP000318834">
    <property type="component" value="Unassembled WGS sequence"/>
</dbReference>
<feature type="transmembrane region" description="Helical" evidence="1">
    <location>
        <begin position="12"/>
        <end position="35"/>
    </location>
</feature>
<reference evidence="2 3" key="1">
    <citation type="journal article" date="2019" name="Nat. Microbiol.">
        <title>Mediterranean grassland soil C-N compound turnover is dependent on rainfall and depth, and is mediated by genomically divergent microorganisms.</title>
        <authorList>
            <person name="Diamond S."/>
            <person name="Andeer P.F."/>
            <person name="Li Z."/>
            <person name="Crits-Christoph A."/>
            <person name="Burstein D."/>
            <person name="Anantharaman K."/>
            <person name="Lane K.R."/>
            <person name="Thomas B.C."/>
            <person name="Pan C."/>
            <person name="Northen T.R."/>
            <person name="Banfield J.F."/>
        </authorList>
    </citation>
    <scope>NUCLEOTIDE SEQUENCE [LARGE SCALE GENOMIC DNA]</scope>
    <source>
        <strain evidence="2">NP_8</strain>
    </source>
</reference>
<feature type="transmembrane region" description="Helical" evidence="1">
    <location>
        <begin position="171"/>
        <end position="189"/>
    </location>
</feature>
<name>A0A537IXK6_9BACT</name>
<sequence length="240" mass="25423">MENLRRLGGEAGVLAAIATAWLFLGFVVLFPSAGLNLVDQANPHRYLPFIARHSVMFWMVDILGALLAGLMSAVVYMALHDRFKDDSPASARIGSFAGTMGAAAFAAAALVRHTGFGWLSTIYATNGVGAAHAFYAVSTVAASLVGLGNVMAGLGILLFGRVMRRHQRYNSLGYLSMVAGTAMVLAGFVTHPFSFAVSAVSAMVWLTRTALTLRAEAGPALFRWGSAKSRANGRAQRRVA</sequence>
<proteinExistence type="predicted"/>
<accession>A0A537IXK6</accession>
<evidence type="ECO:0008006" key="4">
    <source>
        <dbReference type="Google" id="ProtNLM"/>
    </source>
</evidence>